<keyword evidence="2" id="KW-0378">Hydrolase</keyword>
<keyword evidence="3" id="KW-0347">Helicase</keyword>
<sequence>MAFGSVWVGALCLHAGGLHSLRRPHTTPLRAVTKSTANPSSVHSSLTPRDTVEEQEQELSWSELDAWLEGEQEKEGWSELDAWLEGQHESQPEPRQRRARWTATAAGHIHEHFHPHNMRMREWAALGASERLVDNLARLGYDRPSVAQSNSFAPIAAGENVLLADDHGAGKTLALVAPLVQKLWDWEEEFGRTGPGEVRALIIVPTNDLAQQILDLAREVARRSIRASVATGGHSWRTQCERLAGGLDLLVGTMGRVYAHLHPREPMAPSFDVRSLRAVAVDEACSLYQGRAPSWLVHETQARWHDSRNELLQELPLALWGSLLAELEGGCSKVMLTSALPDGVEEQIRSDLGASLVASISKGLHRTRAGVTVTLVDCSSAVASDTSIFDAKLSELRGALARSRHALVLCSTAASCERLERALRSPPEGRGPEGRGEEAHPTVLLFHGSQTPKARAAALKAFRKPAPNWWETAAAERTGAAPARVLLATGRSARGLDLSRGGLAEASGADRALDAVVLFDFAPDAKAYLSRVGFALRGSGATQRAANVTALAIGAQLPFAKALLARDARGSTQEVRDLRGEAEQRGVERPSRRRGRAEKEEGW</sequence>
<dbReference type="EnsemblProtists" id="EOD18173">
    <property type="protein sequence ID" value="EOD18173"/>
    <property type="gene ID" value="EMIHUDRAFT_461359"/>
</dbReference>
<dbReference type="Gene3D" id="3.40.50.300">
    <property type="entry name" value="P-loop containing nucleotide triphosphate hydrolases"/>
    <property type="match status" value="2"/>
</dbReference>
<evidence type="ECO:0000313" key="8">
    <source>
        <dbReference type="Proteomes" id="UP000013827"/>
    </source>
</evidence>
<feature type="compositionally biased region" description="Basic and acidic residues" evidence="5">
    <location>
        <begin position="573"/>
        <end position="590"/>
    </location>
</feature>
<dbReference type="GO" id="GO:0004386">
    <property type="term" value="F:helicase activity"/>
    <property type="evidence" value="ECO:0007669"/>
    <property type="project" value="UniProtKB-KW"/>
</dbReference>
<dbReference type="PROSITE" id="PS51192">
    <property type="entry name" value="HELICASE_ATP_BIND_1"/>
    <property type="match status" value="1"/>
</dbReference>
<dbReference type="KEGG" id="ehx:EMIHUDRAFT_461359"/>
<keyword evidence="4" id="KW-0067">ATP-binding</keyword>
<feature type="domain" description="Helicase ATP-binding" evidence="6">
    <location>
        <begin position="152"/>
        <end position="358"/>
    </location>
</feature>
<evidence type="ECO:0000256" key="5">
    <source>
        <dbReference type="SAM" id="MobiDB-lite"/>
    </source>
</evidence>
<dbReference type="InterPro" id="IPR014001">
    <property type="entry name" value="Helicase_ATP-bd"/>
</dbReference>
<evidence type="ECO:0000256" key="3">
    <source>
        <dbReference type="ARBA" id="ARBA00022806"/>
    </source>
</evidence>
<evidence type="ECO:0000313" key="7">
    <source>
        <dbReference type="EnsemblProtists" id="EOD18173"/>
    </source>
</evidence>
<proteinExistence type="predicted"/>
<feature type="region of interest" description="Disordered" evidence="5">
    <location>
        <begin position="573"/>
        <end position="603"/>
    </location>
</feature>
<dbReference type="GO" id="GO:0005524">
    <property type="term" value="F:ATP binding"/>
    <property type="evidence" value="ECO:0007669"/>
    <property type="project" value="UniProtKB-KW"/>
</dbReference>
<protein>
    <recommendedName>
        <fullName evidence="6">Helicase ATP-binding domain-containing protein</fullName>
    </recommendedName>
</protein>
<evidence type="ECO:0000259" key="6">
    <source>
        <dbReference type="PROSITE" id="PS51192"/>
    </source>
</evidence>
<keyword evidence="1" id="KW-0547">Nucleotide-binding</keyword>
<dbReference type="InterPro" id="IPR011545">
    <property type="entry name" value="DEAD/DEAH_box_helicase_dom"/>
</dbReference>
<feature type="compositionally biased region" description="Polar residues" evidence="5">
    <location>
        <begin position="33"/>
        <end position="48"/>
    </location>
</feature>
<dbReference type="PaxDb" id="2903-EOD18173"/>
<dbReference type="Proteomes" id="UP000013827">
    <property type="component" value="Unassembled WGS sequence"/>
</dbReference>
<feature type="region of interest" description="Disordered" evidence="5">
    <location>
        <begin position="32"/>
        <end position="55"/>
    </location>
</feature>
<dbReference type="AlphaFoldDB" id="A0A0D3J3T8"/>
<evidence type="ECO:0000256" key="1">
    <source>
        <dbReference type="ARBA" id="ARBA00022741"/>
    </source>
</evidence>
<dbReference type="HOGENOM" id="CLU_453030_0_0_1"/>
<dbReference type="SUPFAM" id="SSF52540">
    <property type="entry name" value="P-loop containing nucleoside triphosphate hydrolases"/>
    <property type="match status" value="2"/>
</dbReference>
<dbReference type="GO" id="GO:0003676">
    <property type="term" value="F:nucleic acid binding"/>
    <property type="evidence" value="ECO:0007669"/>
    <property type="project" value="InterPro"/>
</dbReference>
<dbReference type="InterPro" id="IPR027417">
    <property type="entry name" value="P-loop_NTPase"/>
</dbReference>
<accession>A0A0D3J3T8</accession>
<organism evidence="7 8">
    <name type="scientific">Emiliania huxleyi (strain CCMP1516)</name>
    <dbReference type="NCBI Taxonomy" id="280463"/>
    <lineage>
        <taxon>Eukaryota</taxon>
        <taxon>Haptista</taxon>
        <taxon>Haptophyta</taxon>
        <taxon>Prymnesiophyceae</taxon>
        <taxon>Isochrysidales</taxon>
        <taxon>Noelaerhabdaceae</taxon>
        <taxon>Emiliania</taxon>
    </lineage>
</organism>
<evidence type="ECO:0000256" key="2">
    <source>
        <dbReference type="ARBA" id="ARBA00022801"/>
    </source>
</evidence>
<dbReference type="Pfam" id="PF00270">
    <property type="entry name" value="DEAD"/>
    <property type="match status" value="1"/>
</dbReference>
<reference evidence="7" key="2">
    <citation type="submission" date="2024-10" db="UniProtKB">
        <authorList>
            <consortium name="EnsemblProtists"/>
        </authorList>
    </citation>
    <scope>IDENTIFICATION</scope>
</reference>
<dbReference type="RefSeq" id="XP_005770602.1">
    <property type="nucleotide sequence ID" value="XM_005770545.1"/>
</dbReference>
<reference evidence="8" key="1">
    <citation type="journal article" date="2013" name="Nature">
        <title>Pan genome of the phytoplankton Emiliania underpins its global distribution.</title>
        <authorList>
            <person name="Read B.A."/>
            <person name="Kegel J."/>
            <person name="Klute M.J."/>
            <person name="Kuo A."/>
            <person name="Lefebvre S.C."/>
            <person name="Maumus F."/>
            <person name="Mayer C."/>
            <person name="Miller J."/>
            <person name="Monier A."/>
            <person name="Salamov A."/>
            <person name="Young J."/>
            <person name="Aguilar M."/>
            <person name="Claverie J.M."/>
            <person name="Frickenhaus S."/>
            <person name="Gonzalez K."/>
            <person name="Herman E.K."/>
            <person name="Lin Y.C."/>
            <person name="Napier J."/>
            <person name="Ogata H."/>
            <person name="Sarno A.F."/>
            <person name="Shmutz J."/>
            <person name="Schroeder D."/>
            <person name="de Vargas C."/>
            <person name="Verret F."/>
            <person name="von Dassow P."/>
            <person name="Valentin K."/>
            <person name="Van de Peer Y."/>
            <person name="Wheeler G."/>
            <person name="Dacks J.B."/>
            <person name="Delwiche C.F."/>
            <person name="Dyhrman S.T."/>
            <person name="Glockner G."/>
            <person name="John U."/>
            <person name="Richards T."/>
            <person name="Worden A.Z."/>
            <person name="Zhang X."/>
            <person name="Grigoriev I.V."/>
            <person name="Allen A.E."/>
            <person name="Bidle K."/>
            <person name="Borodovsky M."/>
            <person name="Bowler C."/>
            <person name="Brownlee C."/>
            <person name="Cock J.M."/>
            <person name="Elias M."/>
            <person name="Gladyshev V.N."/>
            <person name="Groth M."/>
            <person name="Guda C."/>
            <person name="Hadaegh A."/>
            <person name="Iglesias-Rodriguez M.D."/>
            <person name="Jenkins J."/>
            <person name="Jones B.M."/>
            <person name="Lawson T."/>
            <person name="Leese F."/>
            <person name="Lindquist E."/>
            <person name="Lobanov A."/>
            <person name="Lomsadze A."/>
            <person name="Malik S.B."/>
            <person name="Marsh M.E."/>
            <person name="Mackinder L."/>
            <person name="Mock T."/>
            <person name="Mueller-Roeber B."/>
            <person name="Pagarete A."/>
            <person name="Parker M."/>
            <person name="Probert I."/>
            <person name="Quesneville H."/>
            <person name="Raines C."/>
            <person name="Rensing S.A."/>
            <person name="Riano-Pachon D.M."/>
            <person name="Richier S."/>
            <person name="Rokitta S."/>
            <person name="Shiraiwa Y."/>
            <person name="Soanes D.M."/>
            <person name="van der Giezen M."/>
            <person name="Wahlund T.M."/>
            <person name="Williams B."/>
            <person name="Wilson W."/>
            <person name="Wolfe G."/>
            <person name="Wurch L.L."/>
        </authorList>
    </citation>
    <scope>NUCLEOTIDE SEQUENCE</scope>
</reference>
<dbReference type="eggNOG" id="KOG0331">
    <property type="taxonomic scope" value="Eukaryota"/>
</dbReference>
<dbReference type="STRING" id="2903.R1C6E6"/>
<evidence type="ECO:0000256" key="4">
    <source>
        <dbReference type="ARBA" id="ARBA00022840"/>
    </source>
</evidence>
<keyword evidence="8" id="KW-1185">Reference proteome</keyword>
<dbReference type="GO" id="GO:0016787">
    <property type="term" value="F:hydrolase activity"/>
    <property type="evidence" value="ECO:0007669"/>
    <property type="project" value="UniProtKB-KW"/>
</dbReference>
<dbReference type="PANTHER" id="PTHR47960">
    <property type="entry name" value="DEAD-BOX ATP-DEPENDENT RNA HELICASE 50"/>
    <property type="match status" value="1"/>
</dbReference>
<dbReference type="SMART" id="SM00487">
    <property type="entry name" value="DEXDc"/>
    <property type="match status" value="1"/>
</dbReference>
<name>A0A0D3J3T8_EMIH1</name>
<dbReference type="GeneID" id="19046174"/>